<feature type="transmembrane region" description="Helical" evidence="9">
    <location>
        <begin position="25"/>
        <end position="44"/>
    </location>
</feature>
<feature type="transmembrane region" description="Helical" evidence="9">
    <location>
        <begin position="56"/>
        <end position="75"/>
    </location>
</feature>
<evidence type="ECO:0000256" key="9">
    <source>
        <dbReference type="SAM" id="Phobius"/>
    </source>
</evidence>
<evidence type="ECO:0000313" key="11">
    <source>
        <dbReference type="Proteomes" id="UP000193642"/>
    </source>
</evidence>
<dbReference type="GO" id="GO:0006672">
    <property type="term" value="P:ceramide metabolic process"/>
    <property type="evidence" value="ECO:0007669"/>
    <property type="project" value="InterPro"/>
</dbReference>
<dbReference type="GO" id="GO:0016811">
    <property type="term" value="F:hydrolase activity, acting on carbon-nitrogen (but not peptide) bonds, in linear amides"/>
    <property type="evidence" value="ECO:0007669"/>
    <property type="project" value="InterPro"/>
</dbReference>
<keyword evidence="11" id="KW-1185">Reference proteome</keyword>
<feature type="transmembrane region" description="Helical" evidence="9">
    <location>
        <begin position="126"/>
        <end position="149"/>
    </location>
</feature>
<feature type="binding site" evidence="8">
    <location>
        <position position="206"/>
    </location>
    <ligand>
        <name>Zn(2+)</name>
        <dbReference type="ChEBI" id="CHEBI:29105"/>
        <note>catalytic</note>
    </ligand>
</feature>
<evidence type="ECO:0000256" key="6">
    <source>
        <dbReference type="ARBA" id="ARBA00023136"/>
    </source>
</evidence>
<keyword evidence="5 9" id="KW-1133">Transmembrane helix</keyword>
<feature type="binding site" evidence="8">
    <location>
        <position position="210"/>
    </location>
    <ligand>
        <name>Zn(2+)</name>
        <dbReference type="ChEBI" id="CHEBI:29105"/>
        <note>catalytic</note>
    </ligand>
</feature>
<comment type="caution">
    <text evidence="10">The sequence shown here is derived from an EMBL/GenBank/DDBJ whole genome shotgun (WGS) entry which is preliminary data.</text>
</comment>
<evidence type="ECO:0000256" key="5">
    <source>
        <dbReference type="ARBA" id="ARBA00022989"/>
    </source>
</evidence>
<comment type="cofactor">
    <cofactor evidence="8">
        <name>Zn(2+)</name>
        <dbReference type="ChEBI" id="CHEBI:29105"/>
    </cofactor>
</comment>
<feature type="transmembrane region" description="Helical" evidence="9">
    <location>
        <begin position="169"/>
        <end position="187"/>
    </location>
</feature>
<name>A0A1Y2C569_9FUNG</name>
<keyword evidence="6 9" id="KW-0472">Membrane</keyword>
<feature type="binding site" evidence="8">
    <location>
        <position position="71"/>
    </location>
    <ligand>
        <name>Zn(2+)</name>
        <dbReference type="ChEBI" id="CHEBI:29105"/>
        <note>catalytic</note>
    </ligand>
</feature>
<evidence type="ECO:0008006" key="12">
    <source>
        <dbReference type="Google" id="ProtNLM"/>
    </source>
</evidence>
<sequence length="235" mass="26506">MLPPYFTKPTSLFCESALTGPPEYWASYSSLSLVTVGLFGAIFSSAHHGHKAVRHMYCVFGVVGAGSFMYHYTGYWGWSKVDQWGEVMLGVMVLPTITDQVLYRIFFPHSALGNKKGGVGEPETSFLFELTSTLVYCTCTFALLFSIIIDSQLEKNIADDIVGGSLIKQYIFSTISFLVAAVVIWMLQERVLCVQNPAFWSRVPMHAVWHIISSYGVYLTFQVWLFVVDRFSWNL</sequence>
<evidence type="ECO:0000313" key="10">
    <source>
        <dbReference type="EMBL" id="ORY42190.1"/>
    </source>
</evidence>
<keyword evidence="8" id="KW-0862">Zinc</keyword>
<keyword evidence="7" id="KW-0479">Metal-binding</keyword>
<keyword evidence="4" id="KW-0378">Hydrolase</keyword>
<dbReference type="AlphaFoldDB" id="A0A1Y2C569"/>
<dbReference type="InterPro" id="IPR008901">
    <property type="entry name" value="ACER"/>
</dbReference>
<comment type="similarity">
    <text evidence="2">Belongs to the alkaline ceramidase family.</text>
</comment>
<protein>
    <recommendedName>
        <fullName evidence="12">Alkaline phytoceramidase</fullName>
    </recommendedName>
</protein>
<dbReference type="Pfam" id="PF05875">
    <property type="entry name" value="Ceramidase"/>
    <property type="match status" value="1"/>
</dbReference>
<dbReference type="OrthoDB" id="2119433at2759"/>
<evidence type="ECO:0000256" key="7">
    <source>
        <dbReference type="PIRSR" id="PIRSR608901-1"/>
    </source>
</evidence>
<feature type="transmembrane region" description="Helical" evidence="9">
    <location>
        <begin position="207"/>
        <end position="227"/>
    </location>
</feature>
<dbReference type="GO" id="GO:0046872">
    <property type="term" value="F:metal ion binding"/>
    <property type="evidence" value="ECO:0007669"/>
    <property type="project" value="UniProtKB-KW"/>
</dbReference>
<accession>A0A1Y2C569</accession>
<evidence type="ECO:0000256" key="2">
    <source>
        <dbReference type="ARBA" id="ARBA00009780"/>
    </source>
</evidence>
<gene>
    <name evidence="10" type="ORF">BCR33DRAFT_305484</name>
</gene>
<comment type="subcellular location">
    <subcellularLocation>
        <location evidence="1">Membrane</location>
        <topology evidence="1">Multi-pass membrane protein</topology>
    </subcellularLocation>
</comment>
<evidence type="ECO:0000256" key="1">
    <source>
        <dbReference type="ARBA" id="ARBA00004141"/>
    </source>
</evidence>
<keyword evidence="3 9" id="KW-0812">Transmembrane</keyword>
<keyword evidence="7" id="KW-0106">Calcium</keyword>
<organism evidence="10 11">
    <name type="scientific">Rhizoclosmatium globosum</name>
    <dbReference type="NCBI Taxonomy" id="329046"/>
    <lineage>
        <taxon>Eukaryota</taxon>
        <taxon>Fungi</taxon>
        <taxon>Fungi incertae sedis</taxon>
        <taxon>Chytridiomycota</taxon>
        <taxon>Chytridiomycota incertae sedis</taxon>
        <taxon>Chytridiomycetes</taxon>
        <taxon>Chytridiales</taxon>
        <taxon>Chytriomycetaceae</taxon>
        <taxon>Rhizoclosmatium</taxon>
    </lineage>
</organism>
<feature type="binding site" evidence="7">
    <location>
        <position position="23"/>
    </location>
    <ligand>
        <name>Ca(2+)</name>
        <dbReference type="ChEBI" id="CHEBI:29108"/>
    </ligand>
</feature>
<evidence type="ECO:0000256" key="8">
    <source>
        <dbReference type="PIRSR" id="PIRSR608901-2"/>
    </source>
</evidence>
<dbReference type="Proteomes" id="UP000193642">
    <property type="component" value="Unassembled WGS sequence"/>
</dbReference>
<proteinExistence type="inferred from homology"/>
<dbReference type="EMBL" id="MCGO01000029">
    <property type="protein sequence ID" value="ORY42190.1"/>
    <property type="molecule type" value="Genomic_DNA"/>
</dbReference>
<dbReference type="GO" id="GO:0016020">
    <property type="term" value="C:membrane"/>
    <property type="evidence" value="ECO:0007669"/>
    <property type="project" value="UniProtKB-SubCell"/>
</dbReference>
<reference evidence="10 11" key="1">
    <citation type="submission" date="2016-07" db="EMBL/GenBank/DDBJ databases">
        <title>Pervasive Adenine N6-methylation of Active Genes in Fungi.</title>
        <authorList>
            <consortium name="DOE Joint Genome Institute"/>
            <person name="Mondo S.J."/>
            <person name="Dannebaum R.O."/>
            <person name="Kuo R.C."/>
            <person name="Labutti K."/>
            <person name="Haridas S."/>
            <person name="Kuo A."/>
            <person name="Salamov A."/>
            <person name="Ahrendt S.R."/>
            <person name="Lipzen A."/>
            <person name="Sullivan W."/>
            <person name="Andreopoulos W.B."/>
            <person name="Clum A."/>
            <person name="Lindquist E."/>
            <person name="Daum C."/>
            <person name="Ramamoorthy G.K."/>
            <person name="Gryganskyi A."/>
            <person name="Culley D."/>
            <person name="Magnuson J.K."/>
            <person name="James T.Y."/>
            <person name="O'Malley M.A."/>
            <person name="Stajich J.E."/>
            <person name="Spatafora J.W."/>
            <person name="Visel A."/>
            <person name="Grigoriev I.V."/>
        </authorList>
    </citation>
    <scope>NUCLEOTIDE SEQUENCE [LARGE SCALE GENOMIC DNA]</scope>
    <source>
        <strain evidence="10 11">JEL800</strain>
    </source>
</reference>
<evidence type="ECO:0000256" key="4">
    <source>
        <dbReference type="ARBA" id="ARBA00022801"/>
    </source>
</evidence>
<evidence type="ECO:0000256" key="3">
    <source>
        <dbReference type="ARBA" id="ARBA00022692"/>
    </source>
</evidence>